<reference evidence="5" key="2">
    <citation type="submission" date="2016-02" db="EMBL/GenBank/DDBJ databases">
        <title>The draft genome sequence of the rumen methanogen Methanobrevibacter olleyae YLM1.</title>
        <authorList>
            <consortium name="New Zealand Agricultural Greenhouse Gas Research Centre/Pastoral Greenhouse Gas Research Consortium"/>
            <person name="Kelly W.J."/>
            <person name="Li D."/>
            <person name="Lambie S.C."/>
            <person name="Attwood G.T."/>
            <person name="Altermann E."/>
            <person name="Leahy S.C."/>
        </authorList>
    </citation>
    <scope>NUCLEOTIDE SEQUENCE [LARGE SCALE GENOMIC DNA]</scope>
    <source>
        <strain evidence="5">YLM1</strain>
    </source>
</reference>
<name>A0A126R2D2_METOL</name>
<evidence type="ECO:0000313" key="5">
    <source>
        <dbReference type="Proteomes" id="UP000066376"/>
    </source>
</evidence>
<keyword evidence="5" id="KW-1185">Reference proteome</keyword>
<evidence type="ECO:0000259" key="2">
    <source>
        <dbReference type="Pfam" id="PF13635"/>
    </source>
</evidence>
<dbReference type="EMBL" id="CP014265">
    <property type="protein sequence ID" value="AMK15805.1"/>
    <property type="molecule type" value="Genomic_DNA"/>
</dbReference>
<dbReference type="RefSeq" id="WP_067147355.1">
    <property type="nucleotide sequence ID" value="NZ_CP014265.1"/>
</dbReference>
<dbReference type="Proteomes" id="UP000183442">
    <property type="component" value="Unassembled WGS sequence"/>
</dbReference>
<reference evidence="4" key="3">
    <citation type="submission" date="2016-10" db="EMBL/GenBank/DDBJ databases">
        <authorList>
            <person name="de Groot N.N."/>
        </authorList>
    </citation>
    <scope>NUCLEOTIDE SEQUENCE [LARGE SCALE GENOMIC DNA]</scope>
    <source>
        <strain evidence="4">DSM 16632</strain>
    </source>
</reference>
<evidence type="ECO:0000313" key="3">
    <source>
        <dbReference type="EMBL" id="AMK15805.1"/>
    </source>
</evidence>
<dbReference type="Pfam" id="PF13173">
    <property type="entry name" value="AAA_14"/>
    <property type="match status" value="1"/>
</dbReference>
<dbReference type="Proteomes" id="UP000066376">
    <property type="component" value="Chromosome"/>
</dbReference>
<dbReference type="GeneID" id="28489554"/>
<reference evidence="3 5" key="1">
    <citation type="journal article" date="2016" name="Genome Announc.">
        <title>Draft Genome Sequence of the Rumen Methanogen Methanobrevibacter olleyae YLM1.</title>
        <authorList>
            <person name="Kelly W.J."/>
            <person name="Li D."/>
            <person name="Lambie S.C."/>
            <person name="Cox F."/>
            <person name="Attwood G.T."/>
            <person name="Altermann E."/>
            <person name="Leahy S.C."/>
        </authorList>
    </citation>
    <scope>NUCLEOTIDE SEQUENCE [LARGE SCALE GENOMIC DNA]</scope>
    <source>
        <strain evidence="3 5">YLM1</strain>
    </source>
</reference>
<accession>A0A126R2D2</accession>
<proteinExistence type="predicted"/>
<gene>
    <name evidence="4" type="ORF">SAMN02910297_00173</name>
    <name evidence="3" type="ORF">YLM1_1248</name>
</gene>
<feature type="domain" description="DUF4143" evidence="2">
    <location>
        <begin position="203"/>
        <end position="368"/>
    </location>
</feature>
<dbReference type="KEGG" id="mol:YLM1_1248"/>
<evidence type="ECO:0000313" key="6">
    <source>
        <dbReference type="Proteomes" id="UP000183442"/>
    </source>
</evidence>
<feature type="domain" description="AAA" evidence="1">
    <location>
        <begin position="23"/>
        <end position="136"/>
    </location>
</feature>
<reference evidence="6" key="4">
    <citation type="submission" date="2016-10" db="EMBL/GenBank/DDBJ databases">
        <authorList>
            <person name="Varghese N."/>
        </authorList>
    </citation>
    <scope>NUCLEOTIDE SEQUENCE [LARGE SCALE GENOMIC DNA]</scope>
    <source>
        <strain evidence="6">DSM 16632</strain>
    </source>
</reference>
<dbReference type="EMBL" id="FOTL01000002">
    <property type="protein sequence ID" value="SFL19568.1"/>
    <property type="molecule type" value="Genomic_DNA"/>
</dbReference>
<dbReference type="InterPro" id="IPR025420">
    <property type="entry name" value="DUF4143"/>
</dbReference>
<dbReference type="AlphaFoldDB" id="A0A126R2D2"/>
<dbReference type="PANTHER" id="PTHR43566">
    <property type="entry name" value="CONSERVED PROTEIN"/>
    <property type="match status" value="1"/>
</dbReference>
<dbReference type="Pfam" id="PF13635">
    <property type="entry name" value="DUF4143"/>
    <property type="match status" value="1"/>
</dbReference>
<dbReference type="PANTHER" id="PTHR43566:SF2">
    <property type="entry name" value="DUF4143 DOMAIN-CONTAINING PROTEIN"/>
    <property type="match status" value="1"/>
</dbReference>
<organism evidence="3 5">
    <name type="scientific">Methanobrevibacter olleyae</name>
    <dbReference type="NCBI Taxonomy" id="294671"/>
    <lineage>
        <taxon>Archaea</taxon>
        <taxon>Methanobacteriati</taxon>
        <taxon>Methanobacteriota</taxon>
        <taxon>Methanomada group</taxon>
        <taxon>Methanobacteria</taxon>
        <taxon>Methanobacteriales</taxon>
        <taxon>Methanobacteriaceae</taxon>
        <taxon>Methanobrevibacter</taxon>
    </lineage>
</organism>
<dbReference type="InterPro" id="IPR041682">
    <property type="entry name" value="AAA_14"/>
</dbReference>
<evidence type="ECO:0000259" key="1">
    <source>
        <dbReference type="Pfam" id="PF13173"/>
    </source>
</evidence>
<sequence length="430" mass="48677">MGEVYIHRIIDKEIQRYLKVVGAILIVGPKWCGKTTTAEQHAKSVLKLDDIDKREEYLMLADIKPSELLNGEKPRLIDEWQIAPILWDGVRNSVDSLKEKGLYLLTGSTSVDESEIIHSGTGRIHRMKMYPMSLYESGDSNGKISIMELFDNPNKDINGIKSNLNFDDLLFAICRGGWPESLSLKSKEDQLLIPKMYVDSICESDVSKVDGVKRDPEKVRHLLKSYARNISTEAKDTTLMADISEQFGDISRGTFYSYVDALKRIYVIENVQAWSPNIRSAKTMRSTTKKEFIDPSIAISALNLTPQKLLTEIKTLGFIFETLCIRDLKIYTSAYGGKIHYFRKNDKLEVDCVLILDDGRYALIEFKLGAKNIDEGAKHLIDVNELIKKERKKGNTKINNPEFLAVITGGEKAYTREDGVKIIPIACLKN</sequence>
<dbReference type="OrthoDB" id="52654at2157"/>
<evidence type="ECO:0000313" key="4">
    <source>
        <dbReference type="EMBL" id="SFL19568.1"/>
    </source>
</evidence>
<dbReference type="PATRIC" id="fig|294671.3.peg.1305"/>
<protein>
    <submittedName>
        <fullName evidence="3">ATPase</fullName>
    </submittedName>
</protein>